<comment type="caution">
    <text evidence="1">The sequence shown here is derived from an EMBL/GenBank/DDBJ whole genome shotgun (WGS) entry which is preliminary data.</text>
</comment>
<evidence type="ECO:0000313" key="1">
    <source>
        <dbReference type="EMBL" id="KAK3765776.1"/>
    </source>
</evidence>
<protein>
    <submittedName>
        <fullName evidence="1">Uncharacterized protein</fullName>
    </submittedName>
</protein>
<dbReference type="EMBL" id="JAWDGP010004277">
    <property type="protein sequence ID" value="KAK3765776.1"/>
    <property type="molecule type" value="Genomic_DNA"/>
</dbReference>
<organism evidence="1 2">
    <name type="scientific">Elysia crispata</name>
    <name type="common">lettuce slug</name>
    <dbReference type="NCBI Taxonomy" id="231223"/>
    <lineage>
        <taxon>Eukaryota</taxon>
        <taxon>Metazoa</taxon>
        <taxon>Spiralia</taxon>
        <taxon>Lophotrochozoa</taxon>
        <taxon>Mollusca</taxon>
        <taxon>Gastropoda</taxon>
        <taxon>Heterobranchia</taxon>
        <taxon>Euthyneura</taxon>
        <taxon>Panpulmonata</taxon>
        <taxon>Sacoglossa</taxon>
        <taxon>Placobranchoidea</taxon>
        <taxon>Plakobranchidae</taxon>
        <taxon>Elysia</taxon>
    </lineage>
</organism>
<dbReference type="AlphaFoldDB" id="A0AAE0ZBR7"/>
<name>A0AAE0ZBR7_9GAST</name>
<gene>
    <name evidence="1" type="ORF">RRG08_026247</name>
</gene>
<reference evidence="1" key="1">
    <citation type="journal article" date="2023" name="G3 (Bethesda)">
        <title>A reference genome for the long-term kleptoplast-retaining sea slug Elysia crispata morphotype clarki.</title>
        <authorList>
            <person name="Eastman K.E."/>
            <person name="Pendleton A.L."/>
            <person name="Shaikh M.A."/>
            <person name="Suttiyut T."/>
            <person name="Ogas R."/>
            <person name="Tomko P."/>
            <person name="Gavelis G."/>
            <person name="Widhalm J.R."/>
            <person name="Wisecaver J.H."/>
        </authorList>
    </citation>
    <scope>NUCLEOTIDE SEQUENCE</scope>
    <source>
        <strain evidence="1">ECLA1</strain>
    </source>
</reference>
<accession>A0AAE0ZBR7</accession>
<sequence>MYVRTAEAGVVRLALFTADRVVNVPLGGGQGCAGKNQYGDQSADGGACSGTDSDVGSIDIVYCYIPEREAGLEREGGRDLIFESKHQQVDSTPVLGSSHWSSLSVCVCWVG</sequence>
<dbReference type="PROSITE" id="PS51257">
    <property type="entry name" value="PROKAR_LIPOPROTEIN"/>
    <property type="match status" value="1"/>
</dbReference>
<proteinExistence type="predicted"/>
<evidence type="ECO:0000313" key="2">
    <source>
        <dbReference type="Proteomes" id="UP001283361"/>
    </source>
</evidence>
<dbReference type="Proteomes" id="UP001283361">
    <property type="component" value="Unassembled WGS sequence"/>
</dbReference>
<keyword evidence="2" id="KW-1185">Reference proteome</keyword>